<sequence length="838" mass="91560">MDHHRPSTALFDVYLRLRPSSALDKERFLDVEQTDANTPPTHITIKPPANDQRKRAVERFAFTRVFEEHAGQRELFESTGVLPLVEGVLGAPGREGRDGLVATLGVTGSGKSHTILGSKSQRGITQLTLDVLFQQTAPYLADIDTSHTVYPSLCAADASEANLLPAAHFLDSIYSGDASGALSRATTPALVRSSDWPLPSSLYTLPPAFSPPPLNESVSSNVARPSTALFDRLYYPSLSKYQSPQQQPRSPLSFSPTKSTVKPISKFAHVTRSIAKFAHLPSAQETSFLSAPSSKRYMPRVSTLPQYPPVDDINLAIDTSAEYAIVISMYEVYNDRIFDLLTPSTTSTSTTTSKTGPQKRRALLFKSTEASPDRKLVAGLRKVICSTLDQALLVLETGLQERRIAGTGTNAASSRSHGFFCTEVKKRHRGTSSTSHHHALPAGPWTSSTLTLVDLAGSERARTAKTAGATLAEAGKINESLMYLGQCMQMQADNAHVTTAGSGNLNLVPFRQCKLTELLFSNSLATHHSHQPHAHKSPQKAIMIVTADPLGDFNATSQILRYSALAREVTVPRIPSVTSTILASTAAAKMGNGYFNGRTTPSAFHEELDAALATISALRDELSVAQLLLAEERQRRVEAETSWTATEQRVEAVEAEVREEVWGEFEARLALEQRRWRAGREAEMDAQDEHLDRKLELLTQNLAVWEDETAEGKENASPGGSSERDVEEEEEAGEDLDYPSVSPFDVANNRLSPNKKSAVDAPLAPGTPAAHLQARNSLLTKEMFALEDDNRALRERMAAMERAGEGRREQLRSPSKKMRVLKTPSRKWEGSGVGLDGF</sequence>
<keyword evidence="4 5" id="KW-0505">Motor protein</keyword>
<feature type="region of interest" description="Disordered" evidence="7">
    <location>
        <begin position="706"/>
        <end position="766"/>
    </location>
</feature>
<accession>A0AAV9JBK4</accession>
<evidence type="ECO:0000259" key="8">
    <source>
        <dbReference type="PROSITE" id="PS50067"/>
    </source>
</evidence>
<dbReference type="PROSITE" id="PS50067">
    <property type="entry name" value="KINESIN_MOTOR_2"/>
    <property type="match status" value="1"/>
</dbReference>
<evidence type="ECO:0000256" key="7">
    <source>
        <dbReference type="SAM" id="MobiDB-lite"/>
    </source>
</evidence>
<feature type="region of interest" description="Disordered" evidence="7">
    <location>
        <begin position="240"/>
        <end position="259"/>
    </location>
</feature>
<dbReference type="GO" id="GO:0008017">
    <property type="term" value="F:microtubule binding"/>
    <property type="evidence" value="ECO:0007669"/>
    <property type="project" value="InterPro"/>
</dbReference>
<evidence type="ECO:0000256" key="5">
    <source>
        <dbReference type="PROSITE-ProRule" id="PRU00283"/>
    </source>
</evidence>
<proteinExistence type="inferred from homology"/>
<dbReference type="GO" id="GO:0005524">
    <property type="term" value="F:ATP binding"/>
    <property type="evidence" value="ECO:0007669"/>
    <property type="project" value="UniProtKB-UniRule"/>
</dbReference>
<dbReference type="AlphaFoldDB" id="A0AAV9JBK4"/>
<feature type="domain" description="Kinesin motor" evidence="8">
    <location>
        <begin position="10"/>
        <end position="569"/>
    </location>
</feature>
<keyword evidence="10" id="KW-1185">Reference proteome</keyword>
<dbReference type="GO" id="GO:0003777">
    <property type="term" value="F:microtubule motor activity"/>
    <property type="evidence" value="ECO:0007669"/>
    <property type="project" value="InterPro"/>
</dbReference>
<keyword evidence="2 5" id="KW-0547">Nucleotide-binding</keyword>
<comment type="similarity">
    <text evidence="5 6">Belongs to the TRAFAC class myosin-kinesin ATPase superfamily. Kinesin family.</text>
</comment>
<dbReference type="Gene3D" id="3.40.850.10">
    <property type="entry name" value="Kinesin motor domain"/>
    <property type="match status" value="2"/>
</dbReference>
<dbReference type="SMART" id="SM00129">
    <property type="entry name" value="KISc"/>
    <property type="match status" value="1"/>
</dbReference>
<gene>
    <name evidence="9" type="ORF">LTR36_006630</name>
</gene>
<dbReference type="Pfam" id="PF00225">
    <property type="entry name" value="Kinesin"/>
    <property type="match status" value="2"/>
</dbReference>
<dbReference type="GO" id="GO:0005634">
    <property type="term" value="C:nucleus"/>
    <property type="evidence" value="ECO:0007669"/>
    <property type="project" value="TreeGrafter"/>
</dbReference>
<keyword evidence="1 6" id="KW-0493">Microtubule</keyword>
<feature type="region of interest" description="Disordered" evidence="7">
    <location>
        <begin position="801"/>
        <end position="838"/>
    </location>
</feature>
<reference evidence="9 10" key="1">
    <citation type="submission" date="2021-11" db="EMBL/GenBank/DDBJ databases">
        <title>Black yeast isolated from Biological Soil Crust.</title>
        <authorList>
            <person name="Kurbessoian T."/>
        </authorList>
    </citation>
    <scope>NUCLEOTIDE SEQUENCE [LARGE SCALE GENOMIC DNA]</scope>
    <source>
        <strain evidence="9 10">CCFEE 5522</strain>
    </source>
</reference>
<feature type="compositionally biased region" description="Basic and acidic residues" evidence="7">
    <location>
        <begin position="801"/>
        <end position="811"/>
    </location>
</feature>
<dbReference type="GO" id="GO:0005874">
    <property type="term" value="C:microtubule"/>
    <property type="evidence" value="ECO:0007669"/>
    <property type="project" value="UniProtKB-KW"/>
</dbReference>
<dbReference type="GO" id="GO:0007018">
    <property type="term" value="P:microtubule-based movement"/>
    <property type="evidence" value="ECO:0007669"/>
    <property type="project" value="InterPro"/>
</dbReference>
<dbReference type="Proteomes" id="UP001324427">
    <property type="component" value="Unassembled WGS sequence"/>
</dbReference>
<dbReference type="InterPro" id="IPR027417">
    <property type="entry name" value="P-loop_NTPase"/>
</dbReference>
<name>A0AAV9JBK4_9PEZI</name>
<dbReference type="PROSITE" id="PS00411">
    <property type="entry name" value="KINESIN_MOTOR_1"/>
    <property type="match status" value="1"/>
</dbReference>
<dbReference type="PANTHER" id="PTHR24115">
    <property type="entry name" value="KINESIN-RELATED"/>
    <property type="match status" value="1"/>
</dbReference>
<comment type="caution">
    <text evidence="9">The sequence shown here is derived from an EMBL/GenBank/DDBJ whole genome shotgun (WGS) entry which is preliminary data.</text>
</comment>
<dbReference type="FunFam" id="3.40.850.10:FF:000091">
    <property type="entry name" value="Kinesin family protein"/>
    <property type="match status" value="1"/>
</dbReference>
<evidence type="ECO:0000256" key="4">
    <source>
        <dbReference type="ARBA" id="ARBA00023175"/>
    </source>
</evidence>
<evidence type="ECO:0000256" key="2">
    <source>
        <dbReference type="ARBA" id="ARBA00022741"/>
    </source>
</evidence>
<protein>
    <recommendedName>
        <fullName evidence="6">Kinesin-like protein</fullName>
    </recommendedName>
</protein>
<dbReference type="InterPro" id="IPR019821">
    <property type="entry name" value="Kinesin_motor_CS"/>
</dbReference>
<dbReference type="InterPro" id="IPR036961">
    <property type="entry name" value="Kinesin_motor_dom_sf"/>
</dbReference>
<evidence type="ECO:0000256" key="1">
    <source>
        <dbReference type="ARBA" id="ARBA00022701"/>
    </source>
</evidence>
<dbReference type="PANTHER" id="PTHR24115:SF1008">
    <property type="entry name" value="KINESIN-LIKE PROTEIN SUBITO"/>
    <property type="match status" value="1"/>
</dbReference>
<organism evidence="9 10">
    <name type="scientific">Oleoguttula mirabilis</name>
    <dbReference type="NCBI Taxonomy" id="1507867"/>
    <lineage>
        <taxon>Eukaryota</taxon>
        <taxon>Fungi</taxon>
        <taxon>Dikarya</taxon>
        <taxon>Ascomycota</taxon>
        <taxon>Pezizomycotina</taxon>
        <taxon>Dothideomycetes</taxon>
        <taxon>Dothideomycetidae</taxon>
        <taxon>Mycosphaerellales</taxon>
        <taxon>Teratosphaeriaceae</taxon>
        <taxon>Oleoguttula</taxon>
    </lineage>
</organism>
<evidence type="ECO:0000256" key="6">
    <source>
        <dbReference type="RuleBase" id="RU000394"/>
    </source>
</evidence>
<feature type="compositionally biased region" description="Acidic residues" evidence="7">
    <location>
        <begin position="725"/>
        <end position="737"/>
    </location>
</feature>
<dbReference type="InterPro" id="IPR027640">
    <property type="entry name" value="Kinesin-like_fam"/>
</dbReference>
<feature type="compositionally biased region" description="Low complexity" evidence="7">
    <location>
        <begin position="242"/>
        <end position="256"/>
    </location>
</feature>
<dbReference type="InterPro" id="IPR001752">
    <property type="entry name" value="Kinesin_motor_dom"/>
</dbReference>
<evidence type="ECO:0000313" key="10">
    <source>
        <dbReference type="Proteomes" id="UP001324427"/>
    </source>
</evidence>
<keyword evidence="3 5" id="KW-0067">ATP-binding</keyword>
<dbReference type="SUPFAM" id="SSF52540">
    <property type="entry name" value="P-loop containing nucleoside triphosphate hydrolases"/>
    <property type="match status" value="1"/>
</dbReference>
<evidence type="ECO:0000256" key="3">
    <source>
        <dbReference type="ARBA" id="ARBA00022840"/>
    </source>
</evidence>
<dbReference type="EMBL" id="JAVFHQ010000040">
    <property type="protein sequence ID" value="KAK4542582.1"/>
    <property type="molecule type" value="Genomic_DNA"/>
</dbReference>
<dbReference type="GO" id="GO:0005871">
    <property type="term" value="C:kinesin complex"/>
    <property type="evidence" value="ECO:0007669"/>
    <property type="project" value="TreeGrafter"/>
</dbReference>
<evidence type="ECO:0000313" key="9">
    <source>
        <dbReference type="EMBL" id="KAK4542582.1"/>
    </source>
</evidence>
<dbReference type="PRINTS" id="PR00380">
    <property type="entry name" value="KINESINHEAVY"/>
</dbReference>
<dbReference type="GO" id="GO:0016887">
    <property type="term" value="F:ATP hydrolysis activity"/>
    <property type="evidence" value="ECO:0007669"/>
    <property type="project" value="TreeGrafter"/>
</dbReference>
<feature type="binding site" evidence="5">
    <location>
        <begin position="105"/>
        <end position="112"/>
    </location>
    <ligand>
        <name>ATP</name>
        <dbReference type="ChEBI" id="CHEBI:30616"/>
    </ligand>
</feature>